<reference evidence="2 3" key="1">
    <citation type="journal article" date="2014" name="PLoS Genet.">
        <title>Phylogenetically driven sequencing of extremely halophilic archaea reveals strategies for static and dynamic osmo-response.</title>
        <authorList>
            <person name="Becker E.A."/>
            <person name="Seitzer P.M."/>
            <person name="Tritt A."/>
            <person name="Larsen D."/>
            <person name="Krusor M."/>
            <person name="Yao A.I."/>
            <person name="Wu D."/>
            <person name="Madern D."/>
            <person name="Eisen J.A."/>
            <person name="Darling A.E."/>
            <person name="Facciotti M.T."/>
        </authorList>
    </citation>
    <scope>NUCLEOTIDE SEQUENCE [LARGE SCALE GENOMIC DNA]</scope>
    <source>
        <strain evidence="2 3">JCM 10989</strain>
    </source>
</reference>
<feature type="compositionally biased region" description="Acidic residues" evidence="1">
    <location>
        <begin position="9"/>
        <end position="41"/>
    </location>
</feature>
<gene>
    <name evidence="2" type="ORF">C483_14405</name>
</gene>
<feature type="region of interest" description="Disordered" evidence="1">
    <location>
        <begin position="1"/>
        <end position="41"/>
    </location>
</feature>
<dbReference type="EMBL" id="AOIM01000037">
    <property type="protein sequence ID" value="ELY89150.1"/>
    <property type="molecule type" value="Genomic_DNA"/>
</dbReference>
<comment type="caution">
    <text evidence="2">The sequence shown here is derived from an EMBL/GenBank/DDBJ whole genome shotgun (WGS) entry which is preliminary data.</text>
</comment>
<feature type="region of interest" description="Disordered" evidence="1">
    <location>
        <begin position="312"/>
        <end position="332"/>
    </location>
</feature>
<evidence type="ECO:0000313" key="2">
    <source>
        <dbReference type="EMBL" id="ELY89150.1"/>
    </source>
</evidence>
<dbReference type="PATRIC" id="fig|1227493.4.peg.2896"/>
<name>L9ZRM5_9EURY</name>
<accession>L9ZRM5</accession>
<feature type="compositionally biased region" description="Basic and acidic residues" evidence="1">
    <location>
        <begin position="312"/>
        <end position="321"/>
    </location>
</feature>
<dbReference type="STRING" id="1227493.C483_14405"/>
<sequence length="332" mass="36666">MAGCLDGQESSEEENGADDADADNGDDTSGEDNDSQQEELENELFAVLDAYFTASAEGDLEAIDNVMHSLNPLNPAQWEEDGWEYQGGDGEVPSPFEGEIVTADGTIDDVLELEDAAFWFQETDLETELDGEDIALVRADEEWLEAEAETVDGDDGVGAEDGDDTGAGVSHSFEEELGIMVWALVPEDDEWRILYMGTEDDTPEDPTELFEEEVIDDEQDVIAEIDWEYEQEGQTGETDEDQDDLFADIELARVVFTDEPGLEADAVRADSTIEGSHIEFGDTWSGAWATLGYHPEGDQIVVRIAQDGEETVVHREHYLPEEERDEDGSTDN</sequence>
<feature type="compositionally biased region" description="Acidic residues" evidence="1">
    <location>
        <begin position="148"/>
        <end position="164"/>
    </location>
</feature>
<organism evidence="2 3">
    <name type="scientific">Natrialba hulunbeirensis JCM 10989</name>
    <dbReference type="NCBI Taxonomy" id="1227493"/>
    <lineage>
        <taxon>Archaea</taxon>
        <taxon>Methanobacteriati</taxon>
        <taxon>Methanobacteriota</taxon>
        <taxon>Stenosarchaea group</taxon>
        <taxon>Halobacteria</taxon>
        <taxon>Halobacteriales</taxon>
        <taxon>Natrialbaceae</taxon>
        <taxon>Natrialba</taxon>
    </lineage>
</organism>
<feature type="compositionally biased region" description="Acidic residues" evidence="1">
    <location>
        <begin position="322"/>
        <end position="332"/>
    </location>
</feature>
<evidence type="ECO:0000256" key="1">
    <source>
        <dbReference type="SAM" id="MobiDB-lite"/>
    </source>
</evidence>
<proteinExistence type="predicted"/>
<dbReference type="AlphaFoldDB" id="L9ZRM5"/>
<dbReference type="Proteomes" id="UP000011519">
    <property type="component" value="Unassembled WGS sequence"/>
</dbReference>
<dbReference type="RefSeq" id="WP_006654048.1">
    <property type="nucleotide sequence ID" value="NZ_AOIM01000037.1"/>
</dbReference>
<protein>
    <submittedName>
        <fullName evidence="2">Uncharacterized protein</fullName>
    </submittedName>
</protein>
<evidence type="ECO:0000313" key="3">
    <source>
        <dbReference type="Proteomes" id="UP000011519"/>
    </source>
</evidence>
<keyword evidence="3" id="KW-1185">Reference proteome</keyword>
<feature type="region of interest" description="Disordered" evidence="1">
    <location>
        <begin position="148"/>
        <end position="169"/>
    </location>
</feature>